<accession>A0A820JAI0</accession>
<dbReference type="InterPro" id="IPR043379">
    <property type="entry name" value="ANKAR"/>
</dbReference>
<dbReference type="InterPro" id="IPR000225">
    <property type="entry name" value="Armadillo"/>
</dbReference>
<evidence type="ECO:0000313" key="1">
    <source>
        <dbReference type="EMBL" id="CAF4321892.1"/>
    </source>
</evidence>
<dbReference type="AlphaFoldDB" id="A0A820JAI0"/>
<comment type="caution">
    <text evidence="1">The sequence shown here is derived from an EMBL/GenBank/DDBJ whole genome shotgun (WGS) entry which is preliminary data.</text>
</comment>
<evidence type="ECO:0000313" key="2">
    <source>
        <dbReference type="Proteomes" id="UP000663881"/>
    </source>
</evidence>
<feature type="non-terminal residue" evidence="1">
    <location>
        <position position="1"/>
    </location>
</feature>
<dbReference type="SMART" id="SM00185">
    <property type="entry name" value="ARM"/>
    <property type="match status" value="3"/>
</dbReference>
<proteinExistence type="predicted"/>
<gene>
    <name evidence="1" type="ORF">OKA104_LOCUS47293</name>
</gene>
<organism evidence="1 2">
    <name type="scientific">Adineta steineri</name>
    <dbReference type="NCBI Taxonomy" id="433720"/>
    <lineage>
        <taxon>Eukaryota</taxon>
        <taxon>Metazoa</taxon>
        <taxon>Spiralia</taxon>
        <taxon>Gnathifera</taxon>
        <taxon>Rotifera</taxon>
        <taxon>Eurotatoria</taxon>
        <taxon>Bdelloidea</taxon>
        <taxon>Adinetida</taxon>
        <taxon>Adinetidae</taxon>
        <taxon>Adineta</taxon>
    </lineage>
</organism>
<dbReference type="InterPro" id="IPR016024">
    <property type="entry name" value="ARM-type_fold"/>
</dbReference>
<reference evidence="1" key="1">
    <citation type="submission" date="2021-02" db="EMBL/GenBank/DDBJ databases">
        <authorList>
            <person name="Nowell W R."/>
        </authorList>
    </citation>
    <scope>NUCLEOTIDE SEQUENCE</scope>
</reference>
<dbReference type="EMBL" id="CAJOAY010018539">
    <property type="protein sequence ID" value="CAF4321892.1"/>
    <property type="molecule type" value="Genomic_DNA"/>
</dbReference>
<dbReference type="Gene3D" id="1.25.10.10">
    <property type="entry name" value="Leucine-rich Repeat Variant"/>
    <property type="match status" value="1"/>
</dbReference>
<dbReference type="PANTHER" id="PTHR46464">
    <property type="entry name" value="ANK_REP_REGION DOMAIN-CONTAINING PROTEIN"/>
    <property type="match status" value="1"/>
</dbReference>
<dbReference type="SUPFAM" id="SSF48371">
    <property type="entry name" value="ARM repeat"/>
    <property type="match status" value="1"/>
</dbReference>
<dbReference type="Proteomes" id="UP000663881">
    <property type="component" value="Unassembled WGS sequence"/>
</dbReference>
<name>A0A820JAI0_9BILA</name>
<dbReference type="InterPro" id="IPR011989">
    <property type="entry name" value="ARM-like"/>
</dbReference>
<sequence>SKTAILVADICFIPSNQERFLQSGAISALSNMLNSPIEDVLVNACNAIDLLCRKNQYMQNELAQCGIIKQLTDLLLLDSKVLQGTVASALASITYDNRTNQTLAASMGALKRIVDLMQDREFGIRYKASLAIEALAMNNVDNQREFLSKKLNAQKPLNELMEVK</sequence>
<dbReference type="Pfam" id="PF00514">
    <property type="entry name" value="Arm"/>
    <property type="match status" value="1"/>
</dbReference>
<dbReference type="PANTHER" id="PTHR46464:SF1">
    <property type="entry name" value="ANKYRIN AND ARMADILLO REPEAT-CONTAINING PROTEIN"/>
    <property type="match status" value="1"/>
</dbReference>
<protein>
    <submittedName>
        <fullName evidence="1">Uncharacterized protein</fullName>
    </submittedName>
</protein>